<keyword evidence="1" id="KW-0812">Transmembrane</keyword>
<keyword evidence="1" id="KW-1133">Transmembrane helix</keyword>
<dbReference type="InterPro" id="IPR016187">
    <property type="entry name" value="CTDL_fold"/>
</dbReference>
<sequence>MKSSCATKGKRLCTYGELCPNGGPHQAPYGGQQASTDMWAPITPDAGEGGSTNQDWVQIGTRDGGMCNKHSSFYGGVHADECCCGDWCNTNVQQEWKRIYACCDGEGGSSTTTTGTNCRSDICTDIANDCCAPGGEARGCSITGYEVQPDPTGTSGYGPCVSTYGQESVYQCCATSSTSAGSGSFVYVDQAKSFDDARAYCRANYHDLASIHSSSENAAVAALCPGESCWIGGSDAAQEGTWTWSDGTAWDYDNWESGEPNNWGGDEPYTVIYDSGRWNDESRYGTYPFVCATTFTITSSNVHWDECPGECAAIGGTFACIDDESQNGQALAAFGGSCPDGADDCGAWIAVNDKASEGNWICTADGSTQTYQPWSAIGSEPNGGSGENCANMWGPNSGRNDGAWNDYGCTGARMPCICRGGGGGSSEDLFVAGPSGGNYYDATAYCSSIGASIATIYSATENELARQACGGSSCWIGLEEVGGSASTPKASQTWRWMDGSTASYTNWDDWEPNNHDGNDERNAMMNCCGTDGVDASGMWHDAPYNYDEPRPLCRTDDCGPSSGGCDPIYNFAGATRTCTSSNYPENCIVVVENSQHADCNAWCAAAGSWCINGWDSHGGSCDNIDQTDDTWPQGCGGDNLFHDGICMCAPVGGTSSQTDGGPCTPQRADNLDDDGPDAASAATIIACVAAAMCAVLIGVVGFLYWKMQQVQGRPVRPVGQAIAVEMATYGQTMAAPSYVLKAASAPPGRSFCVDCGAAIQGRFCGACGRNQPAGAQPAAEPPFVAPTPNLFRRQPMDNNQGAPQSLPVEIISAAGQGPPAGARPVPQGSVIQGSVIQGSVVPGSVVQGSAVQESAEQGYI</sequence>
<feature type="domain" description="C-type lectin" evidence="2">
    <location>
        <begin position="180"/>
        <end position="292"/>
    </location>
</feature>
<dbReference type="PANTHER" id="PTHR22803">
    <property type="entry name" value="MANNOSE, PHOSPHOLIPASE, LECTIN RECEPTOR RELATED"/>
    <property type="match status" value="1"/>
</dbReference>
<dbReference type="CDD" id="cd00037">
    <property type="entry name" value="CLECT"/>
    <property type="match status" value="2"/>
</dbReference>
<organism evidence="3 4">
    <name type="scientific">Pelagomonas calceolata</name>
    <dbReference type="NCBI Taxonomy" id="35677"/>
    <lineage>
        <taxon>Eukaryota</taxon>
        <taxon>Sar</taxon>
        <taxon>Stramenopiles</taxon>
        <taxon>Ochrophyta</taxon>
        <taxon>Pelagophyceae</taxon>
        <taxon>Pelagomonadales</taxon>
        <taxon>Pelagomonadaceae</taxon>
        <taxon>Pelagomonas</taxon>
    </lineage>
</organism>
<evidence type="ECO:0000256" key="1">
    <source>
        <dbReference type="SAM" id="Phobius"/>
    </source>
</evidence>
<dbReference type="OrthoDB" id="441660at2759"/>
<dbReference type="Pfam" id="PF00059">
    <property type="entry name" value="Lectin_C"/>
    <property type="match status" value="3"/>
</dbReference>
<name>A0A8J2SFY1_9STRA</name>
<accession>A0A8J2SFY1</accession>
<gene>
    <name evidence="3" type="ORF">PECAL_2P06000</name>
</gene>
<feature type="domain" description="C-type lectin" evidence="2">
    <location>
        <begin position="287"/>
        <end position="409"/>
    </location>
</feature>
<evidence type="ECO:0000313" key="3">
    <source>
        <dbReference type="EMBL" id="CAH0367572.1"/>
    </source>
</evidence>
<feature type="domain" description="C-type lectin" evidence="2">
    <location>
        <begin position="438"/>
        <end position="541"/>
    </location>
</feature>
<dbReference type="SUPFAM" id="SSF56436">
    <property type="entry name" value="C-type lectin-like"/>
    <property type="match status" value="3"/>
</dbReference>
<dbReference type="EMBL" id="CAKKNE010000002">
    <property type="protein sequence ID" value="CAH0367572.1"/>
    <property type="molecule type" value="Genomic_DNA"/>
</dbReference>
<comment type="caution">
    <text evidence="3">The sequence shown here is derived from an EMBL/GenBank/DDBJ whole genome shotgun (WGS) entry which is preliminary data.</text>
</comment>
<dbReference type="InterPro" id="IPR055918">
    <property type="entry name" value="DUF7495"/>
</dbReference>
<keyword evidence="4" id="KW-1185">Reference proteome</keyword>
<dbReference type="Pfam" id="PF24325">
    <property type="entry name" value="DUF7495"/>
    <property type="match status" value="1"/>
</dbReference>
<dbReference type="PROSITE" id="PS50041">
    <property type="entry name" value="C_TYPE_LECTIN_2"/>
    <property type="match status" value="3"/>
</dbReference>
<dbReference type="Gene3D" id="3.10.100.10">
    <property type="entry name" value="Mannose-Binding Protein A, subunit A"/>
    <property type="match status" value="3"/>
</dbReference>
<dbReference type="InterPro" id="IPR016186">
    <property type="entry name" value="C-type_lectin-like/link_sf"/>
</dbReference>
<protein>
    <recommendedName>
        <fullName evidence="2">C-type lectin domain-containing protein</fullName>
    </recommendedName>
</protein>
<dbReference type="Proteomes" id="UP000789595">
    <property type="component" value="Unassembled WGS sequence"/>
</dbReference>
<dbReference type="InterPro" id="IPR050111">
    <property type="entry name" value="C-type_lectin/snaclec_domain"/>
</dbReference>
<reference evidence="3" key="1">
    <citation type="submission" date="2021-11" db="EMBL/GenBank/DDBJ databases">
        <authorList>
            <consortium name="Genoscope - CEA"/>
            <person name="William W."/>
        </authorList>
    </citation>
    <scope>NUCLEOTIDE SEQUENCE</scope>
</reference>
<dbReference type="SMART" id="SM00034">
    <property type="entry name" value="CLECT"/>
    <property type="match status" value="3"/>
</dbReference>
<proteinExistence type="predicted"/>
<feature type="transmembrane region" description="Helical" evidence="1">
    <location>
        <begin position="681"/>
        <end position="705"/>
    </location>
</feature>
<dbReference type="AlphaFoldDB" id="A0A8J2SFY1"/>
<evidence type="ECO:0000313" key="4">
    <source>
        <dbReference type="Proteomes" id="UP000789595"/>
    </source>
</evidence>
<evidence type="ECO:0000259" key="2">
    <source>
        <dbReference type="PROSITE" id="PS50041"/>
    </source>
</evidence>
<dbReference type="InterPro" id="IPR001304">
    <property type="entry name" value="C-type_lectin-like"/>
</dbReference>
<keyword evidence="1" id="KW-0472">Membrane</keyword>